<evidence type="ECO:0000259" key="2">
    <source>
        <dbReference type="SMART" id="SM00382"/>
    </source>
</evidence>
<dbReference type="SUPFAM" id="SSF52540">
    <property type="entry name" value="P-loop containing nucleoside triphosphate hydrolases"/>
    <property type="match status" value="1"/>
</dbReference>
<sequence>MYESFYNLQGRPFQLTPDPRFYFSSRTHKKAMAYLTYGLNQGEGFIIVTGDIGTGKTTLVRHLFETLDRNEFIAAMIVSTQLSAEDLLRSVVAAFGLDAQAEDKGQLLARLEKYLREQFQMGRRALLVVDEAQNLSNAALEEMRMLSNFQEGDKALLQSFLVGQPEFRERIFAAPELEQLRQRVIATHHLEPMEEEELAGYIEHRLRLVGWDNDPCFTADAVEAIYQHSAGVPRRLNTLCSRILLYGALEEIHTVDAETVDAVIADMASDTRQVTPTSSAIQRPMAAPVNLQNDPSLPLEKSSGGSSGKSSSAKSKDKDSGNDKEKDEMQNRINQLENMMKSQDETLKQLTNLMAQLAGGGAKDDK</sequence>
<evidence type="ECO:0000256" key="1">
    <source>
        <dbReference type="SAM" id="MobiDB-lite"/>
    </source>
</evidence>
<feature type="domain" description="AAA+ ATPase" evidence="2">
    <location>
        <begin position="42"/>
        <end position="209"/>
    </location>
</feature>
<gene>
    <name evidence="3" type="ORF">SAMN04488071_0942</name>
</gene>
<dbReference type="Pfam" id="PF13401">
    <property type="entry name" value="AAA_22"/>
    <property type="match status" value="1"/>
</dbReference>
<proteinExistence type="predicted"/>
<evidence type="ECO:0000313" key="4">
    <source>
        <dbReference type="Proteomes" id="UP000183685"/>
    </source>
</evidence>
<reference evidence="3 4" key="1">
    <citation type="submission" date="2016-10" db="EMBL/GenBank/DDBJ databases">
        <authorList>
            <person name="de Groot N.N."/>
        </authorList>
    </citation>
    <scope>NUCLEOTIDE SEQUENCE [LARGE SCALE GENOMIC DNA]</scope>
    <source>
        <strain evidence="3 4">CGMCC 1.9109</strain>
    </source>
</reference>
<dbReference type="STRING" id="637679.GCA_001550055_02657"/>
<dbReference type="InterPro" id="IPR027417">
    <property type="entry name" value="P-loop_NTPase"/>
</dbReference>
<feature type="compositionally biased region" description="Polar residues" evidence="1">
    <location>
        <begin position="271"/>
        <end position="281"/>
    </location>
</feature>
<dbReference type="EMBL" id="FNAK01000002">
    <property type="protein sequence ID" value="SDD59805.1"/>
    <property type="molecule type" value="Genomic_DNA"/>
</dbReference>
<protein>
    <submittedName>
        <fullName evidence="3">Putative secretion ATPase, PEP-CTERM locus subfamily</fullName>
    </submittedName>
</protein>
<accession>A0A1G6W453</accession>
<dbReference type="OrthoDB" id="7828921at2"/>
<feature type="region of interest" description="Disordered" evidence="1">
    <location>
        <begin position="271"/>
        <end position="347"/>
    </location>
</feature>
<feature type="compositionally biased region" description="Low complexity" evidence="1">
    <location>
        <begin position="301"/>
        <end position="313"/>
    </location>
</feature>
<dbReference type="PANTHER" id="PTHR35894:SF1">
    <property type="entry name" value="PHOSPHORIBULOKINASE _ URIDINE KINASE FAMILY"/>
    <property type="match status" value="1"/>
</dbReference>
<feature type="compositionally biased region" description="Polar residues" evidence="1">
    <location>
        <begin position="331"/>
        <end position="341"/>
    </location>
</feature>
<dbReference type="PANTHER" id="PTHR35894">
    <property type="entry name" value="GENERAL SECRETION PATHWAY PROTEIN A-RELATED"/>
    <property type="match status" value="1"/>
</dbReference>
<dbReference type="InterPro" id="IPR052026">
    <property type="entry name" value="ExeA_AAA_ATPase_DNA-bind"/>
</dbReference>
<dbReference type="RefSeq" id="WP_068305840.1">
    <property type="nucleotide sequence ID" value="NZ_FNAK01000002.1"/>
</dbReference>
<feature type="compositionally biased region" description="Basic and acidic residues" evidence="1">
    <location>
        <begin position="314"/>
        <end position="330"/>
    </location>
</feature>
<dbReference type="Proteomes" id="UP000183685">
    <property type="component" value="Unassembled WGS sequence"/>
</dbReference>
<dbReference type="AlphaFoldDB" id="A0A1G6W453"/>
<dbReference type="InterPro" id="IPR003593">
    <property type="entry name" value="AAA+_ATPase"/>
</dbReference>
<name>A0A1G6W453_9PROT</name>
<organism evidence="3 4">
    <name type="scientific">Kordiimonas lacus</name>
    <dbReference type="NCBI Taxonomy" id="637679"/>
    <lineage>
        <taxon>Bacteria</taxon>
        <taxon>Pseudomonadati</taxon>
        <taxon>Pseudomonadota</taxon>
        <taxon>Alphaproteobacteria</taxon>
        <taxon>Kordiimonadales</taxon>
        <taxon>Kordiimonadaceae</taxon>
        <taxon>Kordiimonas</taxon>
    </lineage>
</organism>
<dbReference type="InterPro" id="IPR017466">
    <property type="entry name" value="XrtA-assoc_ATPase-like"/>
</dbReference>
<keyword evidence="4" id="KW-1185">Reference proteome</keyword>
<dbReference type="GO" id="GO:0016887">
    <property type="term" value="F:ATP hydrolysis activity"/>
    <property type="evidence" value="ECO:0007669"/>
    <property type="project" value="InterPro"/>
</dbReference>
<dbReference type="InterPro" id="IPR049945">
    <property type="entry name" value="AAA_22"/>
</dbReference>
<dbReference type="SMART" id="SM00382">
    <property type="entry name" value="AAA"/>
    <property type="match status" value="1"/>
</dbReference>
<dbReference type="Gene3D" id="3.40.50.300">
    <property type="entry name" value="P-loop containing nucleotide triphosphate hydrolases"/>
    <property type="match status" value="1"/>
</dbReference>
<evidence type="ECO:0000313" key="3">
    <source>
        <dbReference type="EMBL" id="SDD59805.1"/>
    </source>
</evidence>
<dbReference type="NCBIfam" id="TIGR03015">
    <property type="entry name" value="pepcterm_ATPase"/>
    <property type="match status" value="1"/>
</dbReference>